<sequence length="241" mass="26310">MFKNIKKISLASLFVAITLLLGFSRIGYISLPTPAGAATIMHIPVILAGIVMGPWFGALVGSIFGISAVMYFSHIAPFWVLFPARPFIGIVSGLVYNFLLSFFRSQKKLKNSTAFIISFVVFSFAYLSGVYIMREWFTESLINYSLEFSFLIALISFIIAFLILFIIKEKEGEIVAIGIASFLGSMTNTVGTLGLAAIFKIFPLGVIISIGILHGIPEAIIASIICPPIVVLLKRLIKESA</sequence>
<dbReference type="AlphaFoldDB" id="A0A7C3MJ83"/>
<evidence type="ECO:0000313" key="2">
    <source>
        <dbReference type="EMBL" id="HFX12969.1"/>
    </source>
</evidence>
<keyword evidence="1" id="KW-1133">Transmembrane helix</keyword>
<evidence type="ECO:0000256" key="1">
    <source>
        <dbReference type="SAM" id="Phobius"/>
    </source>
</evidence>
<feature type="transmembrane region" description="Helical" evidence="1">
    <location>
        <begin position="174"/>
        <end position="199"/>
    </location>
</feature>
<keyword evidence="1" id="KW-0472">Membrane</keyword>
<accession>A0A7C3MJ83</accession>
<feature type="transmembrane region" description="Helical" evidence="1">
    <location>
        <begin position="87"/>
        <end position="103"/>
    </location>
</feature>
<name>A0A7C3MJ83_DICTH</name>
<dbReference type="Gene3D" id="1.10.1760.20">
    <property type="match status" value="1"/>
</dbReference>
<organism evidence="2">
    <name type="scientific">Dictyoglomus thermophilum</name>
    <dbReference type="NCBI Taxonomy" id="14"/>
    <lineage>
        <taxon>Bacteria</taxon>
        <taxon>Pseudomonadati</taxon>
        <taxon>Dictyoglomota</taxon>
        <taxon>Dictyoglomia</taxon>
        <taxon>Dictyoglomales</taxon>
        <taxon>Dictyoglomaceae</taxon>
        <taxon>Dictyoglomus</taxon>
    </lineage>
</organism>
<dbReference type="GO" id="GO:0022857">
    <property type="term" value="F:transmembrane transporter activity"/>
    <property type="evidence" value="ECO:0007669"/>
    <property type="project" value="InterPro"/>
</dbReference>
<dbReference type="EMBL" id="DTIN01000009">
    <property type="protein sequence ID" value="HFX12969.1"/>
    <property type="molecule type" value="Genomic_DNA"/>
</dbReference>
<dbReference type="Pfam" id="PF12822">
    <property type="entry name" value="ECF_trnsprt"/>
    <property type="match status" value="1"/>
</dbReference>
<feature type="transmembrane region" description="Helical" evidence="1">
    <location>
        <begin position="115"/>
        <end position="133"/>
    </location>
</feature>
<feature type="transmembrane region" description="Helical" evidence="1">
    <location>
        <begin position="148"/>
        <end position="167"/>
    </location>
</feature>
<feature type="transmembrane region" description="Helical" evidence="1">
    <location>
        <begin position="205"/>
        <end position="233"/>
    </location>
</feature>
<proteinExistence type="predicted"/>
<dbReference type="InterPro" id="IPR024529">
    <property type="entry name" value="ECF_trnsprt_substrate-spec"/>
</dbReference>
<feature type="transmembrane region" description="Helical" evidence="1">
    <location>
        <begin position="35"/>
        <end position="56"/>
    </location>
</feature>
<gene>
    <name evidence="2" type="ORF">ENW00_02265</name>
</gene>
<comment type="caution">
    <text evidence="2">The sequence shown here is derived from an EMBL/GenBank/DDBJ whole genome shotgun (WGS) entry which is preliminary data.</text>
</comment>
<keyword evidence="1" id="KW-0812">Transmembrane</keyword>
<reference evidence="2" key="1">
    <citation type="journal article" date="2020" name="mSystems">
        <title>Genome- and Community-Level Interaction Insights into Carbon Utilization and Element Cycling Functions of Hydrothermarchaeota in Hydrothermal Sediment.</title>
        <authorList>
            <person name="Zhou Z."/>
            <person name="Liu Y."/>
            <person name="Xu W."/>
            <person name="Pan J."/>
            <person name="Luo Z.H."/>
            <person name="Li M."/>
        </authorList>
    </citation>
    <scope>NUCLEOTIDE SEQUENCE [LARGE SCALE GENOMIC DNA]</scope>
    <source>
        <strain evidence="2">SpSt-81</strain>
    </source>
</reference>
<protein>
    <submittedName>
        <fullName evidence="2">ECF transporter S component</fullName>
    </submittedName>
</protein>